<dbReference type="Proteomes" id="UP000813637">
    <property type="component" value="Unassembled WGS sequence"/>
</dbReference>
<accession>A0A9Q3V8D0</accession>
<name>A0A9Q3V8D0_CLOBO</name>
<evidence type="ECO:0000313" key="2">
    <source>
        <dbReference type="Proteomes" id="UP000813637"/>
    </source>
</evidence>
<dbReference type="RefSeq" id="WP_198091399.1">
    <property type="nucleotide sequence ID" value="NZ_JAAMYB010000001.1"/>
</dbReference>
<reference evidence="1" key="1">
    <citation type="submission" date="2020-02" db="EMBL/GenBank/DDBJ databases">
        <authorList>
            <person name="Fillo S."/>
            <person name="Giordani F."/>
            <person name="Tonon E."/>
            <person name="Drigo I."/>
            <person name="Anselmo A."/>
            <person name="Fortunato A."/>
            <person name="Bano L."/>
            <person name="Lista F."/>
        </authorList>
    </citation>
    <scope>NUCLEOTIDE SEQUENCE</scope>
    <source>
        <strain evidence="1">IZSVe-TV_9877_3_12</strain>
    </source>
</reference>
<organism evidence="1 2">
    <name type="scientific">Clostridium botulinum C</name>
    <dbReference type="NCBI Taxonomy" id="36828"/>
    <lineage>
        <taxon>Bacteria</taxon>
        <taxon>Bacillati</taxon>
        <taxon>Bacillota</taxon>
        <taxon>Clostridia</taxon>
        <taxon>Eubacteriales</taxon>
        <taxon>Clostridiaceae</taxon>
        <taxon>Clostridium</taxon>
    </lineage>
</organism>
<reference evidence="1" key="2">
    <citation type="journal article" date="2021" name="Microorganisms">
        <title>Extensive Genome Exploration of Clostridium botulinum Group III Field Strains.</title>
        <authorList>
            <person name="Fillo S."/>
            <person name="Giordani F."/>
            <person name="Tonon E."/>
            <person name="Drigo I."/>
            <person name="Anselmo A."/>
            <person name="Fortunato A."/>
            <person name="Lista F."/>
            <person name="Bano L."/>
        </authorList>
    </citation>
    <scope>NUCLEOTIDE SEQUENCE</scope>
    <source>
        <strain evidence="1">IZSVe-TV_9877_3_12</strain>
    </source>
</reference>
<protein>
    <submittedName>
        <fullName evidence="1">Uncharacterized protein</fullName>
    </submittedName>
</protein>
<evidence type="ECO:0000313" key="1">
    <source>
        <dbReference type="EMBL" id="MCD3194264.1"/>
    </source>
</evidence>
<dbReference type="EMBL" id="JAAMYB010000001">
    <property type="protein sequence ID" value="MCD3194264.1"/>
    <property type="molecule type" value="Genomic_DNA"/>
</dbReference>
<proteinExistence type="predicted"/>
<gene>
    <name evidence="1" type="ORF">G8S53_03040</name>
</gene>
<dbReference type="AlphaFoldDB" id="A0A9Q3V8D0"/>
<sequence>MAEKIYIADKKTLDEVNENSKSILNNTKKYFLNNPEQLLYNEYKIFGISKKGVSLGESSYEEKEVISLESQNGGIFRFLDLSIAPSVKSYSAGYNCKNIKVKLIVDDIEYILTQANNISDNGRLDVTMDISSQGTLNQRLNKTSSELDFSGYEIPESVLYATDNTFSSILNQNKVKKFDNINSNETLYVNIRTMQEKYIKFNKNFKIIVCGQGQTYPKCTAYTTITFLEGIKID</sequence>
<comment type="caution">
    <text evidence="1">The sequence shown here is derived from an EMBL/GenBank/DDBJ whole genome shotgun (WGS) entry which is preliminary data.</text>
</comment>